<evidence type="ECO:0000313" key="1">
    <source>
        <dbReference type="EMBL" id="SLM34291.1"/>
    </source>
</evidence>
<accession>A0A1W5CTZ5</accession>
<name>A0A1W5CTZ5_9LECA</name>
<protein>
    <submittedName>
        <fullName evidence="1">Acyl carrier protein-like</fullName>
    </submittedName>
</protein>
<proteinExistence type="predicted"/>
<evidence type="ECO:0000313" key="2">
    <source>
        <dbReference type="Proteomes" id="UP000192927"/>
    </source>
</evidence>
<organism evidence="1 2">
    <name type="scientific">Lasallia pustulata</name>
    <dbReference type="NCBI Taxonomy" id="136370"/>
    <lineage>
        <taxon>Eukaryota</taxon>
        <taxon>Fungi</taxon>
        <taxon>Dikarya</taxon>
        <taxon>Ascomycota</taxon>
        <taxon>Pezizomycotina</taxon>
        <taxon>Lecanoromycetes</taxon>
        <taxon>OSLEUM clade</taxon>
        <taxon>Umbilicariomycetidae</taxon>
        <taxon>Umbilicariales</taxon>
        <taxon>Umbilicariaceae</taxon>
        <taxon>Lasallia</taxon>
    </lineage>
</organism>
<reference evidence="2" key="1">
    <citation type="submission" date="2017-03" db="EMBL/GenBank/DDBJ databases">
        <authorList>
            <person name="Sharma R."/>
            <person name="Thines M."/>
        </authorList>
    </citation>
    <scope>NUCLEOTIDE SEQUENCE [LARGE SCALE GENOMIC DNA]</scope>
</reference>
<sequence>MSVNTFPRELGDIEWAYYSKSFPNLQRHHVKVLGPSSKTFNCFPWSMGYEDRWIDAGTKEQMAVMSCFYTFYPAGGHSSRRPSNSSSCRPGGYSSGSSGYSSGSSGYSSGSSGYSSGSSGYSSGSSGYSSRPAGYSPSAIQSPFLWAPTSIQESLHQLHTSLSKSYDPAVTKFESLYAAWKATWFSPEMEFEANSSARAKGPAFDALVKLGPAIIPLVVHKLAGPDDFFAVQLYNALEKDAGVKVDPSNIFDHNVLQRHANLIVDMNHDRNEAFAANVAQWQDHQDKNSLSANSKDYVSGDAYKALVNMGPGVIGHVMDRYEREQDGWWHELLHEIVHGKPSGQGTFYKKRLFDDWKGWFESGKAHDEAPKSE</sequence>
<dbReference type="Proteomes" id="UP000192927">
    <property type="component" value="Unassembled WGS sequence"/>
</dbReference>
<dbReference type="AlphaFoldDB" id="A0A1W5CTZ5"/>
<keyword evidence="2" id="KW-1185">Reference proteome</keyword>
<dbReference type="EMBL" id="FWEW01000269">
    <property type="protein sequence ID" value="SLM34291.1"/>
    <property type="molecule type" value="Genomic_DNA"/>
</dbReference>